<evidence type="ECO:0000313" key="2">
    <source>
        <dbReference type="EMBL" id="MFG1370837.1"/>
    </source>
</evidence>
<gene>
    <name evidence="2" type="ORF">V5F32_01545</name>
</gene>
<evidence type="ECO:0000313" key="3">
    <source>
        <dbReference type="Proteomes" id="UP001604002"/>
    </source>
</evidence>
<sequence length="82" mass="9176">MSDLSLFNFNGHDLRVVVIDGDPWWVAADVCRVIGIINTGLQRADYRRDGGRRGPVLDRHPDPGDVELDRRRAALPGAPFRP</sequence>
<dbReference type="EMBL" id="JBAFVH010000001">
    <property type="protein sequence ID" value="MFG1370837.1"/>
    <property type="molecule type" value="Genomic_DNA"/>
</dbReference>
<reference evidence="2 3" key="1">
    <citation type="submission" date="2024-02" db="EMBL/GenBank/DDBJ databases">
        <title>Expansion and revision of Xanthobacter and proposal of Roseixanthobacter gen. nov.</title>
        <authorList>
            <person name="Soltysiak M.P.M."/>
            <person name="Jalihal A."/>
            <person name="Ory A."/>
            <person name="Chrisophersen C."/>
            <person name="Lee A.D."/>
            <person name="Boulton J."/>
            <person name="Springer M."/>
        </authorList>
    </citation>
    <scope>NUCLEOTIDE SEQUENCE [LARGE SCALE GENOMIC DNA]</scope>
    <source>
        <strain evidence="2 3">23A</strain>
    </source>
</reference>
<evidence type="ECO:0008006" key="4">
    <source>
        <dbReference type="Google" id="ProtNLM"/>
    </source>
</evidence>
<feature type="compositionally biased region" description="Basic and acidic residues" evidence="1">
    <location>
        <begin position="46"/>
        <end position="72"/>
    </location>
</feature>
<name>A0ABW6ZQU9_9HYPH</name>
<keyword evidence="3" id="KW-1185">Reference proteome</keyword>
<evidence type="ECO:0000256" key="1">
    <source>
        <dbReference type="SAM" id="MobiDB-lite"/>
    </source>
</evidence>
<comment type="caution">
    <text evidence="2">The sequence shown here is derived from an EMBL/GenBank/DDBJ whole genome shotgun (WGS) entry which is preliminary data.</text>
</comment>
<dbReference type="Proteomes" id="UP001604002">
    <property type="component" value="Unassembled WGS sequence"/>
</dbReference>
<feature type="region of interest" description="Disordered" evidence="1">
    <location>
        <begin position="46"/>
        <end position="82"/>
    </location>
</feature>
<accession>A0ABW6ZQU9</accession>
<organism evidence="2 3">
    <name type="scientific">Xanthobacter oligotrophicus</name>
    <dbReference type="NCBI Taxonomy" id="2607286"/>
    <lineage>
        <taxon>Bacteria</taxon>
        <taxon>Pseudomonadati</taxon>
        <taxon>Pseudomonadota</taxon>
        <taxon>Alphaproteobacteria</taxon>
        <taxon>Hyphomicrobiales</taxon>
        <taxon>Xanthobacteraceae</taxon>
        <taxon>Xanthobacter</taxon>
    </lineage>
</organism>
<protein>
    <recommendedName>
        <fullName evidence="4">Bro-N domain-containing protein</fullName>
    </recommendedName>
</protein>
<dbReference type="RefSeq" id="WP_393991153.1">
    <property type="nucleotide sequence ID" value="NZ_JBAFVH010000001.1"/>
</dbReference>
<proteinExistence type="predicted"/>